<feature type="region of interest" description="Disordered" evidence="1">
    <location>
        <begin position="42"/>
        <end position="64"/>
    </location>
</feature>
<organism evidence="3 4">
    <name type="scientific">Plectus sambesii</name>
    <dbReference type="NCBI Taxonomy" id="2011161"/>
    <lineage>
        <taxon>Eukaryota</taxon>
        <taxon>Metazoa</taxon>
        <taxon>Ecdysozoa</taxon>
        <taxon>Nematoda</taxon>
        <taxon>Chromadorea</taxon>
        <taxon>Plectida</taxon>
        <taxon>Plectina</taxon>
        <taxon>Plectoidea</taxon>
        <taxon>Plectidae</taxon>
        <taxon>Plectus</taxon>
    </lineage>
</organism>
<accession>A0A914UR95</accession>
<keyword evidence="2" id="KW-1133">Transmembrane helix</keyword>
<evidence type="ECO:0000313" key="4">
    <source>
        <dbReference type="WBParaSite" id="PSAMB.scaffold11909size3063.g34486.t1"/>
    </source>
</evidence>
<proteinExistence type="predicted"/>
<dbReference type="Proteomes" id="UP000887566">
    <property type="component" value="Unplaced"/>
</dbReference>
<reference evidence="4" key="1">
    <citation type="submission" date="2022-11" db="UniProtKB">
        <authorList>
            <consortium name="WormBaseParasite"/>
        </authorList>
    </citation>
    <scope>IDENTIFICATION</scope>
</reference>
<evidence type="ECO:0000256" key="2">
    <source>
        <dbReference type="SAM" id="Phobius"/>
    </source>
</evidence>
<keyword evidence="3" id="KW-1185">Reference proteome</keyword>
<dbReference type="AlphaFoldDB" id="A0A914UR95"/>
<evidence type="ECO:0000313" key="3">
    <source>
        <dbReference type="Proteomes" id="UP000887566"/>
    </source>
</evidence>
<name>A0A914UR95_9BILA</name>
<keyword evidence="2" id="KW-0472">Membrane</keyword>
<evidence type="ECO:0000256" key="1">
    <source>
        <dbReference type="SAM" id="MobiDB-lite"/>
    </source>
</evidence>
<dbReference type="Gene3D" id="1.10.287.70">
    <property type="match status" value="1"/>
</dbReference>
<feature type="transmembrane region" description="Helical" evidence="2">
    <location>
        <begin position="85"/>
        <end position="105"/>
    </location>
</feature>
<keyword evidence="2" id="KW-0812">Transmembrane</keyword>
<protein>
    <submittedName>
        <fullName evidence="4">Uncharacterized protein</fullName>
    </submittedName>
</protein>
<sequence>MLFVNNIINYGRRRMNGGTGVAENDPEVPHLRQTAARLSVVYNPPPQEPAGSRPESVAPKKKLPKSEKNVGFLQKMHENHVFRHIVWLLVLFAYSLLGGFVFSAIEGRSFSNNRASIIN</sequence>
<dbReference type="WBParaSite" id="PSAMB.scaffold11909size3063.g34486.t1">
    <property type="protein sequence ID" value="PSAMB.scaffold11909size3063.g34486.t1"/>
    <property type="gene ID" value="PSAMB.scaffold11909size3063.g34486"/>
</dbReference>